<reference evidence="1" key="1">
    <citation type="submission" date="2020-03" db="EMBL/GenBank/DDBJ databases">
        <title>The deep terrestrial virosphere.</title>
        <authorList>
            <person name="Holmfeldt K."/>
            <person name="Nilsson E."/>
            <person name="Simone D."/>
            <person name="Lopez-Fernandez M."/>
            <person name="Wu X."/>
            <person name="de Brujin I."/>
            <person name="Lundin D."/>
            <person name="Andersson A."/>
            <person name="Bertilsson S."/>
            <person name="Dopson M."/>
        </authorList>
    </citation>
    <scope>NUCLEOTIDE SEQUENCE</scope>
    <source>
        <strain evidence="1">MM415B02352</strain>
    </source>
</reference>
<accession>A0A6M3L722</accession>
<organism evidence="1">
    <name type="scientific">viral metagenome</name>
    <dbReference type="NCBI Taxonomy" id="1070528"/>
    <lineage>
        <taxon>unclassified sequences</taxon>
        <taxon>metagenomes</taxon>
        <taxon>organismal metagenomes</taxon>
    </lineage>
</organism>
<proteinExistence type="predicted"/>
<name>A0A6M3L722_9ZZZZ</name>
<dbReference type="AlphaFoldDB" id="A0A6M3L722"/>
<sequence length="125" mass="14929">MARKKKVIEVDYGKSGKETLIEMGLLSTNEDPGRNIVMPVRRTKEEYENNNPFKKEYIPLTAREEHEYSVILAQKMLKQFRWLPWMKPFIDNFGNPKIYTRKKSTRKKIDIDEVPEVKTRQKIEL</sequence>
<protein>
    <submittedName>
        <fullName evidence="1">Uncharacterized protein</fullName>
    </submittedName>
</protein>
<gene>
    <name evidence="1" type="ORF">MM415B02352_0016</name>
</gene>
<evidence type="ECO:0000313" key="1">
    <source>
        <dbReference type="EMBL" id="QJA90556.1"/>
    </source>
</evidence>
<dbReference type="EMBL" id="MT142921">
    <property type="protein sequence ID" value="QJA90556.1"/>
    <property type="molecule type" value="Genomic_DNA"/>
</dbReference>